<keyword evidence="1" id="KW-0472">Membrane</keyword>
<organism evidence="2 3">
    <name type="scientific">Fasciola gigantica</name>
    <name type="common">Giant liver fluke</name>
    <dbReference type="NCBI Taxonomy" id="46835"/>
    <lineage>
        <taxon>Eukaryota</taxon>
        <taxon>Metazoa</taxon>
        <taxon>Spiralia</taxon>
        <taxon>Lophotrochozoa</taxon>
        <taxon>Platyhelminthes</taxon>
        <taxon>Trematoda</taxon>
        <taxon>Digenea</taxon>
        <taxon>Plagiorchiida</taxon>
        <taxon>Echinostomata</taxon>
        <taxon>Echinostomatoidea</taxon>
        <taxon>Fasciolidae</taxon>
        <taxon>Fasciola</taxon>
    </lineage>
</organism>
<keyword evidence="1" id="KW-0812">Transmembrane</keyword>
<sequence>MDPSNISSSVDYVIPCQQVNDLVRIGPIDTTDQYTPMRNADSIQLAPWAFDGLMWDRTVSRLQLDLQLRQHDVTALSLGGLENLEELLARTSYIRWNSCSLAGLTKVRQVLLSCRSEYNEFLTLGPNVDMIRFVDCDQTPIQFYCIGCIQDPSVHVIRVRPGPPLRQYMVKFTQISRTFNETSSSEQRDRLSLGRCVPNICSDSMLCRDDRALQMVQKNINRPSTPETVSTPSTNTTFIIATTVESIMEDILDNGTKPILLPPKPTILLDEIGNISLVNIHETTASIKQDQDHPSSTMTYSPTKSKADNVLTRSQRIWIAASILSVIAVFLITACVLIGILRQRSNRRRSVKFNRPRAHQTKYTNGVIHDRIAEDDNGKLELPERVC</sequence>
<feature type="transmembrane region" description="Helical" evidence="1">
    <location>
        <begin position="317"/>
        <end position="341"/>
    </location>
</feature>
<keyword evidence="3" id="KW-1185">Reference proteome</keyword>
<name>A0A504YNC7_FASGI</name>
<accession>A0A504YNC7</accession>
<protein>
    <submittedName>
        <fullName evidence="2">Uncharacterized protein</fullName>
    </submittedName>
</protein>
<dbReference type="OrthoDB" id="6273080at2759"/>
<evidence type="ECO:0000313" key="2">
    <source>
        <dbReference type="EMBL" id="TPP62813.1"/>
    </source>
</evidence>
<evidence type="ECO:0000256" key="1">
    <source>
        <dbReference type="SAM" id="Phobius"/>
    </source>
</evidence>
<reference evidence="2 3" key="1">
    <citation type="submission" date="2019-04" db="EMBL/GenBank/DDBJ databases">
        <title>Annotation for the trematode Fasciola gigantica.</title>
        <authorList>
            <person name="Choi Y.-J."/>
        </authorList>
    </citation>
    <scope>NUCLEOTIDE SEQUENCE [LARGE SCALE GENOMIC DNA]</scope>
    <source>
        <strain evidence="2">Uganda_cow_1</strain>
    </source>
</reference>
<keyword evidence="1" id="KW-1133">Transmembrane helix</keyword>
<comment type="caution">
    <text evidence="2">The sequence shown here is derived from an EMBL/GenBank/DDBJ whole genome shotgun (WGS) entry which is preliminary data.</text>
</comment>
<proteinExistence type="predicted"/>
<dbReference type="Proteomes" id="UP000316759">
    <property type="component" value="Unassembled WGS sequence"/>
</dbReference>
<gene>
    <name evidence="2" type="ORF">FGIG_04562</name>
</gene>
<evidence type="ECO:0000313" key="3">
    <source>
        <dbReference type="Proteomes" id="UP000316759"/>
    </source>
</evidence>
<dbReference type="EMBL" id="SUNJ01006414">
    <property type="protein sequence ID" value="TPP62813.1"/>
    <property type="molecule type" value="Genomic_DNA"/>
</dbReference>
<dbReference type="AlphaFoldDB" id="A0A504YNC7"/>